<feature type="domain" description="Teneurin-like YD-shell" evidence="5">
    <location>
        <begin position="721"/>
        <end position="884"/>
    </location>
</feature>
<dbReference type="InterPro" id="IPR036439">
    <property type="entry name" value="Dockerin_dom_sf"/>
</dbReference>
<feature type="domain" description="DUF6531" evidence="4">
    <location>
        <begin position="168"/>
        <end position="241"/>
    </location>
</feature>
<dbReference type="InterPro" id="IPR056823">
    <property type="entry name" value="TEN-like_YD-shell"/>
</dbReference>
<dbReference type="OrthoDB" id="7030285at2"/>
<dbReference type="Pfam" id="PF25023">
    <property type="entry name" value="TEN_YD-shell"/>
    <property type="match status" value="3"/>
</dbReference>
<dbReference type="SUPFAM" id="SSF103647">
    <property type="entry name" value="TSP type-3 repeat"/>
    <property type="match status" value="1"/>
</dbReference>
<protein>
    <recommendedName>
        <fullName evidence="8">RHS repeat-associated core domain protein</fullName>
    </recommendedName>
</protein>
<dbReference type="NCBIfam" id="TIGR03696">
    <property type="entry name" value="Rhs_assc_core"/>
    <property type="match status" value="1"/>
</dbReference>
<dbReference type="Pfam" id="PF03527">
    <property type="entry name" value="RHS"/>
    <property type="match status" value="1"/>
</dbReference>
<proteinExistence type="predicted"/>
<organism evidence="6 7">
    <name type="scientific">Methylomonas methanica</name>
    <dbReference type="NCBI Taxonomy" id="421"/>
    <lineage>
        <taxon>Bacteria</taxon>
        <taxon>Pseudomonadati</taxon>
        <taxon>Pseudomonadota</taxon>
        <taxon>Gammaproteobacteria</taxon>
        <taxon>Methylococcales</taxon>
        <taxon>Methylococcaceae</taxon>
        <taxon>Methylomonas</taxon>
    </lineage>
</organism>
<dbReference type="Pfam" id="PF05593">
    <property type="entry name" value="RHS_repeat"/>
    <property type="match status" value="1"/>
</dbReference>
<name>A0A177M788_METMH</name>
<dbReference type="InterPro" id="IPR028974">
    <property type="entry name" value="TSP_type-3_rpt"/>
</dbReference>
<dbReference type="Pfam" id="PF20148">
    <property type="entry name" value="DUF6531"/>
    <property type="match status" value="1"/>
</dbReference>
<evidence type="ECO:0000259" key="5">
    <source>
        <dbReference type="Pfam" id="PF25023"/>
    </source>
</evidence>
<evidence type="ECO:0000313" key="6">
    <source>
        <dbReference type="EMBL" id="OAI01491.1"/>
    </source>
</evidence>
<feature type="domain" description="Teneurin-like YD-shell" evidence="5">
    <location>
        <begin position="259"/>
        <end position="361"/>
    </location>
</feature>
<evidence type="ECO:0000313" key="7">
    <source>
        <dbReference type="Proteomes" id="UP000078090"/>
    </source>
</evidence>
<dbReference type="EMBL" id="LUUG01000089">
    <property type="protein sequence ID" value="OAI01491.1"/>
    <property type="molecule type" value="Genomic_DNA"/>
</dbReference>
<evidence type="ECO:0000259" key="3">
    <source>
        <dbReference type="Pfam" id="PF03527"/>
    </source>
</evidence>
<dbReference type="InterPro" id="IPR018247">
    <property type="entry name" value="EF_Hand_1_Ca_BS"/>
</dbReference>
<keyword evidence="2" id="KW-0677">Repeat</keyword>
<dbReference type="Proteomes" id="UP000078090">
    <property type="component" value="Unassembled WGS sequence"/>
</dbReference>
<evidence type="ECO:0000256" key="2">
    <source>
        <dbReference type="ARBA" id="ARBA00022737"/>
    </source>
</evidence>
<dbReference type="PROSITE" id="PS00018">
    <property type="entry name" value="EF_HAND_1"/>
    <property type="match status" value="2"/>
</dbReference>
<dbReference type="GO" id="GO:0000272">
    <property type="term" value="P:polysaccharide catabolic process"/>
    <property type="evidence" value="ECO:0007669"/>
    <property type="project" value="InterPro"/>
</dbReference>
<dbReference type="PANTHER" id="PTHR32305">
    <property type="match status" value="1"/>
</dbReference>
<dbReference type="InterPro" id="IPR003367">
    <property type="entry name" value="Thrombospondin_3-like_rpt"/>
</dbReference>
<evidence type="ECO:0000256" key="1">
    <source>
        <dbReference type="ARBA" id="ARBA00022729"/>
    </source>
</evidence>
<accession>A0A177M788</accession>
<dbReference type="InterPro" id="IPR050708">
    <property type="entry name" value="T6SS_VgrG/RHS"/>
</dbReference>
<dbReference type="Gene3D" id="2.180.10.10">
    <property type="entry name" value="RHS repeat-associated core"/>
    <property type="match status" value="4"/>
</dbReference>
<dbReference type="GO" id="GO:0005509">
    <property type="term" value="F:calcium ion binding"/>
    <property type="evidence" value="ECO:0007669"/>
    <property type="project" value="InterPro"/>
</dbReference>
<dbReference type="NCBIfam" id="TIGR01643">
    <property type="entry name" value="YD_repeat_2x"/>
    <property type="match status" value="11"/>
</dbReference>
<dbReference type="InterPro" id="IPR013783">
    <property type="entry name" value="Ig-like_fold"/>
</dbReference>
<evidence type="ECO:0000259" key="4">
    <source>
        <dbReference type="Pfam" id="PF20148"/>
    </source>
</evidence>
<dbReference type="InterPro" id="IPR022385">
    <property type="entry name" value="Rhs_assc_core"/>
</dbReference>
<dbReference type="InterPro" id="IPR001826">
    <property type="entry name" value="RHS"/>
</dbReference>
<dbReference type="InterPro" id="IPR006530">
    <property type="entry name" value="YD"/>
</dbReference>
<dbReference type="GO" id="GO:0004553">
    <property type="term" value="F:hydrolase activity, hydrolyzing O-glycosyl compounds"/>
    <property type="evidence" value="ECO:0007669"/>
    <property type="project" value="InterPro"/>
</dbReference>
<evidence type="ECO:0008006" key="8">
    <source>
        <dbReference type="Google" id="ProtNLM"/>
    </source>
</evidence>
<sequence>MNLFTKLCLNQRVFLNITVRKLSLLPIIAGRRWYQIGMILLLGLTLNHRVQACSLQFTSPARGSTVSTAQVGVSGTGSGTANSGDQGQVTAYLNGVPFFSQSGTFTTLINLLGSGAASVTLQKGANTLSVSGSVNGCSASDSMVVYYQPAPPIEQKNAGEPEICNGTNPVNDATGNKFQQELDYQGGGRFPLQFIRYYNSAYSDVHALGKSWRHNYERELYFNSAKTEAYIIRPSGQAYRFSKSGSTWVSDADITDRFSASTDTGGSITGWHLYISEDNSFEYYDNNGRLITLVDLGGMSQDLSYDEGGRLSGVTDRTSQRRLSFSYDSKNRLASVTDPNGNGYTYSYDSVGRLMQVTPPVAVPGNPGRQYLYNEQDYTSNTNLPYALTGILDENGSRYASYRYDAQGRGIGTEHANGSDLHQLAYNADGSTTITDALGQPRTFLHQTILGFKHNVGQSQPAGSGCAASASHITYDANGNVASRTDFNGNLSCYAYDLNRNLETVRVEGLPAGAACPSDLASYTPPGTDSIRKIATQWHTDYRLPIQIDEAGRRTTFGYDSHGNLLSKTLTDTASGQSRTWSYSYNNLGQILTADGPRTDVNDVTTYTYYADSSADHKPGDLATIVNALGHVTTFTQYDANGRLLSLTDPNGLVISFAYDPRGRLIHKTVDGNTTVYDYDPVGNLIKLTRPTGVYHNFTYDAAHRLTDITDALGGKIHYTLDTMGNRIQEDILDANGTVVKTHSRVYDALNRLAQDIGGYNQTTQYTYDANGNLTQVTDAAGHSNQQQYDSLDRLIRSTDALNGQTDYDYDTLDRLVQVTDANNHSTAYSYNGLGDLLQLNSPNAGVTQYAYDSAGNLAQKTDARGQPVAYQHDALNRLTLQDYADNALDTLYLYDSAVTTHNSIGRLSSITDGSSETLYAHDRRGNLSSQQIQLDGRTYTTAYAYNADDALVHTQYPTGRQLDIAYDANGRATSLSTNGVNGTQTLADNIEYAPFGPQTRLSLSNGLTQSQQLNLDYLPLERTQGQTLVHGYRYDLTDNIIGIRDVNNAANDKTYAYDALSRLSHALGATQTDYTLDAVGNRTAITRNNQTDSYVYNLANDQLQSTPQRNYSYDAVGNVTADGHYQYHYNDHNRLSAVSNSGGNVAEYTYNAFGERLKKTTPSATTHYHYNQEGQLIAETGINGNPIKEYLYLNNRLIALATPAPDQDGDGVIDKHDNCRTIANPDQRDTDNDGFGNRCDADFNNNGIVDPSDFSLLKSRLGSQDPNLDINGNGIVDPTDFSILKSLLGRQPGPGADMNAAADASIYFAHTDHLGTPTVLTDSGQNIVWQADYEPFGKARITTQTVTNNIRFPGQYYDQETGLHYNMQRYYDPAIGRYRQSDPIGLSGGINTYSYVSNNPLNYTDSSGLIIDTLADIGFIAYDLYKLATDGACERNSNLTALGLDFVGAITPGVTGLGTASRVAKSGAESARQAADLSRHLGYTEKYGQAGVKELENGRIRYYGELQTANKAGEMAGRRYVHEFDPATGGSRGWHETLDYSGNVRQVRPELNNGSKQHYQFDRNGNYTGSW</sequence>
<dbReference type="InterPro" id="IPR031325">
    <property type="entry name" value="RHS_repeat"/>
</dbReference>
<keyword evidence="1" id="KW-0732">Signal</keyword>
<dbReference type="InterPro" id="IPR045351">
    <property type="entry name" value="DUF6531"/>
</dbReference>
<dbReference type="Pfam" id="PF00404">
    <property type="entry name" value="Dockerin_1"/>
    <property type="match status" value="1"/>
</dbReference>
<gene>
    <name evidence="6" type="ORF">A1332_17655</name>
</gene>
<feature type="domain" description="RHS protein conserved region" evidence="3">
    <location>
        <begin position="1307"/>
        <end position="1340"/>
    </location>
</feature>
<feature type="domain" description="Teneurin-like YD-shell" evidence="5">
    <location>
        <begin position="1035"/>
        <end position="1158"/>
    </location>
</feature>
<reference evidence="6 7" key="1">
    <citation type="submission" date="2016-03" db="EMBL/GenBank/DDBJ databases">
        <authorList>
            <person name="Ploux O."/>
        </authorList>
    </citation>
    <scope>NUCLEOTIDE SEQUENCE [LARGE SCALE GENOMIC DNA]</scope>
    <source>
        <strain evidence="6 7">R-45363</strain>
    </source>
</reference>
<comment type="caution">
    <text evidence="6">The sequence shown here is derived from an EMBL/GenBank/DDBJ whole genome shotgun (WGS) entry which is preliminary data.</text>
</comment>
<dbReference type="Gene3D" id="2.60.40.10">
    <property type="entry name" value="Immunoglobulins"/>
    <property type="match status" value="1"/>
</dbReference>
<dbReference type="GO" id="GO:0007155">
    <property type="term" value="P:cell adhesion"/>
    <property type="evidence" value="ECO:0007669"/>
    <property type="project" value="InterPro"/>
</dbReference>
<dbReference type="PANTHER" id="PTHR32305:SF15">
    <property type="entry name" value="PROTEIN RHSA-RELATED"/>
    <property type="match status" value="1"/>
</dbReference>
<dbReference type="Gene3D" id="1.10.1330.10">
    <property type="entry name" value="Dockerin domain"/>
    <property type="match status" value="1"/>
</dbReference>
<dbReference type="InterPro" id="IPR002105">
    <property type="entry name" value="Dockerin_1_rpt"/>
</dbReference>
<dbReference type="Pfam" id="PF02412">
    <property type="entry name" value="TSP_3"/>
    <property type="match status" value="1"/>
</dbReference>